<dbReference type="OrthoDB" id="6780288at2759"/>
<evidence type="ECO:0000313" key="2">
    <source>
        <dbReference type="Proteomes" id="UP001153636"/>
    </source>
</evidence>
<dbReference type="AlphaFoldDB" id="A0A9P0CX07"/>
<accession>A0A9P0CX07</accession>
<protein>
    <submittedName>
        <fullName evidence="1">Uncharacterized protein</fullName>
    </submittedName>
</protein>
<gene>
    <name evidence="1" type="ORF">PSYICH_LOCUS11514</name>
</gene>
<organism evidence="1 2">
    <name type="scientific">Psylliodes chrysocephalus</name>
    <dbReference type="NCBI Taxonomy" id="3402493"/>
    <lineage>
        <taxon>Eukaryota</taxon>
        <taxon>Metazoa</taxon>
        <taxon>Ecdysozoa</taxon>
        <taxon>Arthropoda</taxon>
        <taxon>Hexapoda</taxon>
        <taxon>Insecta</taxon>
        <taxon>Pterygota</taxon>
        <taxon>Neoptera</taxon>
        <taxon>Endopterygota</taxon>
        <taxon>Coleoptera</taxon>
        <taxon>Polyphaga</taxon>
        <taxon>Cucujiformia</taxon>
        <taxon>Chrysomeloidea</taxon>
        <taxon>Chrysomelidae</taxon>
        <taxon>Galerucinae</taxon>
        <taxon>Alticini</taxon>
        <taxon>Psylliodes</taxon>
    </lineage>
</organism>
<dbReference type="EMBL" id="OV651817">
    <property type="protein sequence ID" value="CAH1110922.1"/>
    <property type="molecule type" value="Genomic_DNA"/>
</dbReference>
<name>A0A9P0CX07_9CUCU</name>
<sequence length="134" mass="15627">MASSEDDRDSNDEKDDKKINRSMFVRLLLLDKSKTPSVMKSKTEAWSTPIAEYSSLIGKLFTVIQLKKVVQNINTTIKKKTDVKASGNKPIKLKKWENEFLQLTDKRQSSISQNPRKYVGWHWPIYCRKQYCGR</sequence>
<keyword evidence="2" id="KW-1185">Reference proteome</keyword>
<dbReference type="Proteomes" id="UP001153636">
    <property type="component" value="Chromosome 5"/>
</dbReference>
<evidence type="ECO:0000313" key="1">
    <source>
        <dbReference type="EMBL" id="CAH1110922.1"/>
    </source>
</evidence>
<reference evidence="1" key="1">
    <citation type="submission" date="2022-01" db="EMBL/GenBank/DDBJ databases">
        <authorList>
            <person name="King R."/>
        </authorList>
    </citation>
    <scope>NUCLEOTIDE SEQUENCE</scope>
</reference>
<proteinExistence type="predicted"/>